<reference evidence="2" key="1">
    <citation type="submission" date="2016-06" db="EMBL/GenBank/DDBJ databases">
        <authorList>
            <person name="Varghese N."/>
            <person name="Submissions Spin"/>
        </authorList>
    </citation>
    <scope>NUCLEOTIDE SEQUENCE [LARGE SCALE GENOMIC DNA]</scope>
    <source>
        <strain evidence="2">DSM 45344</strain>
    </source>
</reference>
<dbReference type="InterPro" id="IPR044843">
    <property type="entry name" value="Trans_IPPS_bact-type"/>
</dbReference>
<dbReference type="InterPro" id="IPR017827">
    <property type="entry name" value="HSQ_synthase_HpnC"/>
</dbReference>
<dbReference type="EMBL" id="LT598496">
    <property type="protein sequence ID" value="SBV26010.1"/>
    <property type="molecule type" value="Genomic_DNA"/>
</dbReference>
<dbReference type="GO" id="GO:0016114">
    <property type="term" value="P:terpenoid biosynthetic process"/>
    <property type="evidence" value="ECO:0007669"/>
    <property type="project" value="UniProtKB-ARBA"/>
</dbReference>
<proteinExistence type="predicted"/>
<sequence length="285" mass="31607">MSQQTVVPAVHRLAQARAQENFPVALRVLPRRHRRHLVAIYGYARHVDDVGDEPLAPGVDRLAELNRVEAELRALYAGRTVSHPVVRALASTVADCDLPLDALVRLVEANRVDQRVTRYETFAQLVDYCTLSANPVGELVLHVFGQVGQARRELSDRICTALQLVEHLQDVAEDHRRGRIYLPAEDLERFGVGEDELSRPAASRALRELVAFEAERARAWLDAGAPLVSALHGWARLAVGGYLAGGRATLDALAEVDHDPLRWTVRPRRGRMLRRLASATVRSAG</sequence>
<dbReference type="InterPro" id="IPR033904">
    <property type="entry name" value="Trans_IPPS_HH"/>
</dbReference>
<dbReference type="CDD" id="cd00683">
    <property type="entry name" value="Trans_IPPS_HH"/>
    <property type="match status" value="1"/>
</dbReference>
<dbReference type="SFLD" id="SFLDS00005">
    <property type="entry name" value="Isoprenoid_Synthase_Type_I"/>
    <property type="match status" value="1"/>
</dbReference>
<dbReference type="Gene3D" id="1.10.600.10">
    <property type="entry name" value="Farnesyl Diphosphate Synthase"/>
    <property type="match status" value="1"/>
</dbReference>
<name>A0A1C3N097_9ACTN</name>
<dbReference type="AlphaFoldDB" id="A0A1C3N097"/>
<dbReference type="PANTHER" id="PTHR31480">
    <property type="entry name" value="BIFUNCTIONAL LYCOPENE CYCLASE/PHYTOENE SYNTHASE"/>
    <property type="match status" value="1"/>
</dbReference>
<dbReference type="Proteomes" id="UP000199393">
    <property type="component" value="Chromosome I"/>
</dbReference>
<dbReference type="GO" id="GO:0051996">
    <property type="term" value="F:squalene synthase [NAD(P)H] activity"/>
    <property type="evidence" value="ECO:0007669"/>
    <property type="project" value="InterPro"/>
</dbReference>
<keyword evidence="2" id="KW-1185">Reference proteome</keyword>
<dbReference type="SUPFAM" id="SSF48576">
    <property type="entry name" value="Terpenoid synthases"/>
    <property type="match status" value="1"/>
</dbReference>
<dbReference type="PATRIC" id="fig|307121.4.peg.1529"/>
<evidence type="ECO:0000313" key="2">
    <source>
        <dbReference type="Proteomes" id="UP000199393"/>
    </source>
</evidence>
<accession>A0A1C3N097</accession>
<dbReference type="InterPro" id="IPR002060">
    <property type="entry name" value="Squ/phyt_synthse"/>
</dbReference>
<dbReference type="SFLD" id="SFLDG01212">
    <property type="entry name" value="Phytoene_synthase_like"/>
    <property type="match status" value="1"/>
</dbReference>
<evidence type="ECO:0000313" key="1">
    <source>
        <dbReference type="EMBL" id="SBV26010.1"/>
    </source>
</evidence>
<protein>
    <submittedName>
        <fullName evidence="1">Squalene synthase HpnC</fullName>
    </submittedName>
</protein>
<dbReference type="STRING" id="307121.GA0070620_1492"/>
<dbReference type="GO" id="GO:0004311">
    <property type="term" value="F:geranylgeranyl diphosphate synthase activity"/>
    <property type="evidence" value="ECO:0007669"/>
    <property type="project" value="InterPro"/>
</dbReference>
<dbReference type="InterPro" id="IPR008949">
    <property type="entry name" value="Isoprenoid_synthase_dom_sf"/>
</dbReference>
<organism evidence="1 2">
    <name type="scientific">Micromonospora krabiensis</name>
    <dbReference type="NCBI Taxonomy" id="307121"/>
    <lineage>
        <taxon>Bacteria</taxon>
        <taxon>Bacillati</taxon>
        <taxon>Actinomycetota</taxon>
        <taxon>Actinomycetes</taxon>
        <taxon>Micromonosporales</taxon>
        <taxon>Micromonosporaceae</taxon>
        <taxon>Micromonospora</taxon>
    </lineage>
</organism>
<dbReference type="RefSeq" id="WP_091589168.1">
    <property type="nucleotide sequence ID" value="NZ_JBHRWG010000003.1"/>
</dbReference>
<dbReference type="SFLD" id="SFLDG01018">
    <property type="entry name" value="Squalene/Phytoene_Synthase_Lik"/>
    <property type="match status" value="1"/>
</dbReference>
<dbReference type="NCBIfam" id="TIGR03464">
    <property type="entry name" value="HpnC"/>
    <property type="match status" value="1"/>
</dbReference>
<dbReference type="Pfam" id="PF00494">
    <property type="entry name" value="SQS_PSY"/>
    <property type="match status" value="1"/>
</dbReference>
<dbReference type="OrthoDB" id="9807580at2"/>
<gene>
    <name evidence="1" type="ORF">GA0070620_1492</name>
</gene>